<organism evidence="2 3">
    <name type="scientific">Gossypium australe</name>
    <dbReference type="NCBI Taxonomy" id="47621"/>
    <lineage>
        <taxon>Eukaryota</taxon>
        <taxon>Viridiplantae</taxon>
        <taxon>Streptophyta</taxon>
        <taxon>Embryophyta</taxon>
        <taxon>Tracheophyta</taxon>
        <taxon>Spermatophyta</taxon>
        <taxon>Magnoliopsida</taxon>
        <taxon>eudicotyledons</taxon>
        <taxon>Gunneridae</taxon>
        <taxon>Pentapetalae</taxon>
        <taxon>rosids</taxon>
        <taxon>malvids</taxon>
        <taxon>Malvales</taxon>
        <taxon>Malvaceae</taxon>
        <taxon>Malvoideae</taxon>
        <taxon>Gossypium</taxon>
    </lineage>
</organism>
<protein>
    <submittedName>
        <fullName evidence="2">Putative ADP-ribosylation factor GTPase-activating protein AGD14</fullName>
    </submittedName>
</protein>
<feature type="region of interest" description="Disordered" evidence="1">
    <location>
        <begin position="92"/>
        <end position="116"/>
    </location>
</feature>
<comment type="caution">
    <text evidence="2">The sequence shown here is derived from an EMBL/GenBank/DDBJ whole genome shotgun (WGS) entry which is preliminary data.</text>
</comment>
<dbReference type="EMBL" id="SMMG02000004">
    <property type="protein sequence ID" value="KAA3476983.1"/>
    <property type="molecule type" value="Genomic_DNA"/>
</dbReference>
<evidence type="ECO:0000256" key="1">
    <source>
        <dbReference type="SAM" id="MobiDB-lite"/>
    </source>
</evidence>
<name>A0A5B6W6R2_9ROSI</name>
<feature type="compositionally biased region" description="Polar residues" evidence="1">
    <location>
        <begin position="1"/>
        <end position="11"/>
    </location>
</feature>
<dbReference type="Proteomes" id="UP000325315">
    <property type="component" value="Unassembled WGS sequence"/>
</dbReference>
<dbReference type="PANTHER" id="PTHR46085:SF3">
    <property type="entry name" value="ARF GTPASE ACTIVATING PROTEIN"/>
    <property type="match status" value="1"/>
</dbReference>
<keyword evidence="3" id="KW-1185">Reference proteome</keyword>
<dbReference type="OrthoDB" id="6036at2759"/>
<feature type="region of interest" description="Disordered" evidence="1">
    <location>
        <begin position="1"/>
        <end position="74"/>
    </location>
</feature>
<dbReference type="GO" id="GO:0005096">
    <property type="term" value="F:GTPase activator activity"/>
    <property type="evidence" value="ECO:0007669"/>
    <property type="project" value="InterPro"/>
</dbReference>
<feature type="compositionally biased region" description="Polar residues" evidence="1">
    <location>
        <begin position="100"/>
        <end position="110"/>
    </location>
</feature>
<sequence>MSSLPQSSRSINPFDLGSEAPPVQTQTRERERESKFPSMASLQGALPNMPPSSGPVPTSSLGTPSSAWMSPQSLPYASGMSLQLPYASSVAQRPYPGAQLPNSLPPSSHQIGGIGSEVSFGFVNTDQQVAGRLAAPAAPQPFSSVGGNPFG</sequence>
<evidence type="ECO:0000313" key="2">
    <source>
        <dbReference type="EMBL" id="KAA3476983.1"/>
    </source>
</evidence>
<dbReference type="InterPro" id="IPR044820">
    <property type="entry name" value="AGD14-like"/>
</dbReference>
<dbReference type="AlphaFoldDB" id="A0A5B6W6R2"/>
<feature type="compositionally biased region" description="Polar residues" evidence="1">
    <location>
        <begin position="55"/>
        <end position="74"/>
    </location>
</feature>
<reference evidence="3" key="1">
    <citation type="journal article" date="2019" name="Plant Biotechnol. J.">
        <title>Genome sequencing of the Australian wild diploid species Gossypium australe highlights disease resistance and delayed gland morphogenesis.</title>
        <authorList>
            <person name="Cai Y."/>
            <person name="Cai X."/>
            <person name="Wang Q."/>
            <person name="Wang P."/>
            <person name="Zhang Y."/>
            <person name="Cai C."/>
            <person name="Xu Y."/>
            <person name="Wang K."/>
            <person name="Zhou Z."/>
            <person name="Wang C."/>
            <person name="Geng S."/>
            <person name="Li B."/>
            <person name="Dong Q."/>
            <person name="Hou Y."/>
            <person name="Wang H."/>
            <person name="Ai P."/>
            <person name="Liu Z."/>
            <person name="Yi F."/>
            <person name="Sun M."/>
            <person name="An G."/>
            <person name="Cheng J."/>
            <person name="Zhang Y."/>
            <person name="Shi Q."/>
            <person name="Xie Y."/>
            <person name="Shi X."/>
            <person name="Chang Y."/>
            <person name="Huang F."/>
            <person name="Chen Y."/>
            <person name="Hong S."/>
            <person name="Mi L."/>
            <person name="Sun Q."/>
            <person name="Zhang L."/>
            <person name="Zhou B."/>
            <person name="Peng R."/>
            <person name="Zhang X."/>
            <person name="Liu F."/>
        </authorList>
    </citation>
    <scope>NUCLEOTIDE SEQUENCE [LARGE SCALE GENOMIC DNA]</scope>
    <source>
        <strain evidence="3">cv. PA1801</strain>
    </source>
</reference>
<gene>
    <name evidence="2" type="ORF">EPI10_010906</name>
</gene>
<proteinExistence type="predicted"/>
<dbReference type="PANTHER" id="PTHR46085">
    <property type="entry name" value="ARFGAP/RECO-RELATED"/>
    <property type="match status" value="1"/>
</dbReference>
<accession>A0A5B6W6R2</accession>
<evidence type="ECO:0000313" key="3">
    <source>
        <dbReference type="Proteomes" id="UP000325315"/>
    </source>
</evidence>